<dbReference type="EMBL" id="SNRY01003955">
    <property type="protein sequence ID" value="KAA6319208.1"/>
    <property type="molecule type" value="Genomic_DNA"/>
</dbReference>
<dbReference type="Pfam" id="PF10543">
    <property type="entry name" value="ORF6N"/>
    <property type="match status" value="1"/>
</dbReference>
<evidence type="ECO:0000313" key="2">
    <source>
        <dbReference type="EMBL" id="KAA6319208.1"/>
    </source>
</evidence>
<protein>
    <recommendedName>
        <fullName evidence="1">KilA-N DNA-binding domain-containing protein</fullName>
    </recommendedName>
</protein>
<name>A0A5J4QDR8_9ZZZZ</name>
<organism evidence="2">
    <name type="scientific">termite gut metagenome</name>
    <dbReference type="NCBI Taxonomy" id="433724"/>
    <lineage>
        <taxon>unclassified sequences</taxon>
        <taxon>metagenomes</taxon>
        <taxon>organismal metagenomes</taxon>
    </lineage>
</organism>
<dbReference type="AlphaFoldDB" id="A0A5J4QDR8"/>
<evidence type="ECO:0000259" key="1">
    <source>
        <dbReference type="Pfam" id="PF10543"/>
    </source>
</evidence>
<gene>
    <name evidence="2" type="ORF">EZS27_030872</name>
</gene>
<accession>A0A5J4QDR8</accession>
<reference evidence="2" key="1">
    <citation type="submission" date="2019-03" db="EMBL/GenBank/DDBJ databases">
        <title>Single cell metagenomics reveals metabolic interactions within the superorganism composed of flagellate Streblomastix strix and complex community of Bacteroidetes bacteria on its surface.</title>
        <authorList>
            <person name="Treitli S.C."/>
            <person name="Kolisko M."/>
            <person name="Husnik F."/>
            <person name="Keeling P."/>
            <person name="Hampl V."/>
        </authorList>
    </citation>
    <scope>NUCLEOTIDE SEQUENCE</scope>
    <source>
        <strain evidence="2">STM</strain>
    </source>
</reference>
<sequence length="172" mass="20035">MYLDQSVKQNIERFPNDFMFELTKSEWTELITNCDKLPENIKHNPSPPFAFIEQGVAMLSGILRSPVAVRVNINIMRAFVALRECLFTNTKSEEIKELRNRIINLEQHGATAFKMIERVGEENMEAINDFSEYYRKELDDIYLALSQLADKQKVLSKPRNPIGFHIPEKEIE</sequence>
<comment type="caution">
    <text evidence="2">The sequence shown here is derived from an EMBL/GenBank/DDBJ whole genome shotgun (WGS) entry which is preliminary data.</text>
</comment>
<dbReference type="InterPro" id="IPR018873">
    <property type="entry name" value="KilA-N_DNA-bd_domain"/>
</dbReference>
<proteinExistence type="predicted"/>
<feature type="domain" description="KilA-N DNA-binding" evidence="1">
    <location>
        <begin position="3"/>
        <end position="62"/>
    </location>
</feature>